<keyword evidence="1" id="KW-0946">Virion</keyword>
<comment type="caution">
    <text evidence="1">The sequence shown here is derived from an EMBL/GenBank/DDBJ whole genome shotgun (WGS) entry which is preliminary data.</text>
</comment>
<dbReference type="RefSeq" id="WP_154307073.1">
    <property type="nucleotide sequence ID" value="NZ_WKKI01000009.1"/>
</dbReference>
<sequence length="66" mass="7561">MAKTELAMHEKLEVHEILLFKTACATKSTAMLEFVEDNKLKKLLEDDVKKSTKAVEELRDILKDAK</sequence>
<evidence type="ECO:0000313" key="2">
    <source>
        <dbReference type="Proteomes" id="UP000448867"/>
    </source>
</evidence>
<dbReference type="OrthoDB" id="2356617at2"/>
<proteinExistence type="predicted"/>
<dbReference type="AlphaFoldDB" id="A0A7X2LY29"/>
<protein>
    <submittedName>
        <fullName evidence="1">Spore coat protein</fullName>
    </submittedName>
</protein>
<accession>A0A7X2LY29</accession>
<keyword evidence="2" id="KW-1185">Reference proteome</keyword>
<keyword evidence="1" id="KW-0167">Capsid protein</keyword>
<reference evidence="1 2" key="1">
    <citation type="submission" date="2019-11" db="EMBL/GenBank/DDBJ databases">
        <title>Bacillus lacus genome.</title>
        <authorList>
            <person name="Allen C.J."/>
            <person name="Newman J.D."/>
        </authorList>
    </citation>
    <scope>NUCLEOTIDE SEQUENCE [LARGE SCALE GENOMIC DNA]</scope>
    <source>
        <strain evidence="1 2">KCTC 33946</strain>
    </source>
</reference>
<dbReference type="Proteomes" id="UP000448867">
    <property type="component" value="Unassembled WGS sequence"/>
</dbReference>
<dbReference type="InterPro" id="IPR012347">
    <property type="entry name" value="Ferritin-like"/>
</dbReference>
<name>A0A7X2LY29_9BACI</name>
<gene>
    <name evidence="1" type="ORF">GJU40_07060</name>
</gene>
<dbReference type="Gene3D" id="1.20.1260.10">
    <property type="match status" value="1"/>
</dbReference>
<dbReference type="EMBL" id="WKKI01000009">
    <property type="protein sequence ID" value="MRX71931.1"/>
    <property type="molecule type" value="Genomic_DNA"/>
</dbReference>
<evidence type="ECO:0000313" key="1">
    <source>
        <dbReference type="EMBL" id="MRX71931.1"/>
    </source>
</evidence>
<organism evidence="1 2">
    <name type="scientific">Metabacillus lacus</name>
    <dbReference type="NCBI Taxonomy" id="1983721"/>
    <lineage>
        <taxon>Bacteria</taxon>
        <taxon>Bacillati</taxon>
        <taxon>Bacillota</taxon>
        <taxon>Bacilli</taxon>
        <taxon>Bacillales</taxon>
        <taxon>Bacillaceae</taxon>
        <taxon>Metabacillus</taxon>
    </lineage>
</organism>